<dbReference type="GO" id="GO:0046820">
    <property type="term" value="F:4-amino-4-deoxychorismate synthase activity"/>
    <property type="evidence" value="ECO:0007669"/>
    <property type="project" value="TreeGrafter"/>
</dbReference>
<gene>
    <name evidence="2" type="ORF">BBI15_10985</name>
</gene>
<proteinExistence type="predicted"/>
<dbReference type="GO" id="GO:0000162">
    <property type="term" value="P:L-tryptophan biosynthetic process"/>
    <property type="evidence" value="ECO:0007669"/>
    <property type="project" value="TreeGrafter"/>
</dbReference>
<reference evidence="2" key="1">
    <citation type="submission" date="2016-10" db="EMBL/GenBank/DDBJ databases">
        <authorList>
            <person name="See-Too W.S."/>
        </authorList>
    </citation>
    <scope>NUCLEOTIDE SEQUENCE [LARGE SCALE GENOMIC DNA]</scope>
    <source>
        <strain evidence="2">DSM 23997</strain>
    </source>
</reference>
<dbReference type="PANTHER" id="PTHR11236">
    <property type="entry name" value="AMINOBENZOATE/ANTHRANILATE SYNTHASE"/>
    <property type="match status" value="1"/>
</dbReference>
<dbReference type="InterPro" id="IPR043131">
    <property type="entry name" value="BCAT-like_N"/>
</dbReference>
<keyword evidence="3" id="KW-1185">Reference proteome</keyword>
<dbReference type="Gene3D" id="3.60.120.10">
    <property type="entry name" value="Anthranilate synthase"/>
    <property type="match status" value="1"/>
</dbReference>
<dbReference type="InterPro" id="IPR019999">
    <property type="entry name" value="Anth_synth_I-like"/>
</dbReference>
<dbReference type="Pfam" id="PF00425">
    <property type="entry name" value="Chorismate_bind"/>
    <property type="match status" value="1"/>
</dbReference>
<dbReference type="InterPro" id="IPR001544">
    <property type="entry name" value="Aminotrans_IV"/>
</dbReference>
<feature type="domain" description="Chorismate-utilising enzyme C-terminal" evidence="1">
    <location>
        <begin position="111"/>
        <end position="365"/>
    </location>
</feature>
<dbReference type="STRING" id="1038856.BBI15_10985"/>
<dbReference type="PRINTS" id="PR00095">
    <property type="entry name" value="ANTSNTHASEI"/>
</dbReference>
<organism evidence="2 3">
    <name type="scientific">Planococcus plakortidis</name>
    <dbReference type="NCBI Taxonomy" id="1038856"/>
    <lineage>
        <taxon>Bacteria</taxon>
        <taxon>Bacillati</taxon>
        <taxon>Bacillota</taxon>
        <taxon>Bacilli</taxon>
        <taxon>Bacillales</taxon>
        <taxon>Caryophanaceae</taxon>
        <taxon>Planococcus</taxon>
    </lineage>
</organism>
<accession>A0A1C7EAD2</accession>
<evidence type="ECO:0000313" key="2">
    <source>
        <dbReference type="EMBL" id="ANU20699.1"/>
    </source>
</evidence>
<dbReference type="PANTHER" id="PTHR11236:SF50">
    <property type="entry name" value="AMINODEOXYCHORISMATE SYNTHASE COMPONENT 1"/>
    <property type="match status" value="1"/>
</dbReference>
<dbReference type="AlphaFoldDB" id="A0A1C7EAD2"/>
<dbReference type="Gene3D" id="3.20.10.10">
    <property type="entry name" value="D-amino Acid Aminotransferase, subunit A, domain 2"/>
    <property type="match status" value="1"/>
</dbReference>
<dbReference type="InterPro" id="IPR043132">
    <property type="entry name" value="BCAT-like_C"/>
</dbReference>
<protein>
    <submittedName>
        <fullName evidence="2">Aminodeoxychorismate synthase, component I</fullName>
    </submittedName>
</protein>
<dbReference type="RefSeq" id="WP_068870952.1">
    <property type="nucleotide sequence ID" value="NZ_CP016539.2"/>
</dbReference>
<dbReference type="Pfam" id="PF01063">
    <property type="entry name" value="Aminotran_4"/>
    <property type="match status" value="1"/>
</dbReference>
<dbReference type="InterPro" id="IPR015890">
    <property type="entry name" value="Chorismate_C"/>
</dbReference>
<dbReference type="GO" id="GO:0009396">
    <property type="term" value="P:folic acid-containing compound biosynthetic process"/>
    <property type="evidence" value="ECO:0007669"/>
    <property type="project" value="InterPro"/>
</dbReference>
<name>A0A1C7EAD2_9BACL</name>
<evidence type="ECO:0000259" key="1">
    <source>
        <dbReference type="Pfam" id="PF00425"/>
    </source>
</evidence>
<evidence type="ECO:0000313" key="3">
    <source>
        <dbReference type="Proteomes" id="UP000092650"/>
    </source>
</evidence>
<dbReference type="NCBIfam" id="TIGR00553">
    <property type="entry name" value="pabB"/>
    <property type="match status" value="1"/>
</dbReference>
<dbReference type="OrthoDB" id="9803598at2"/>
<dbReference type="Proteomes" id="UP000092650">
    <property type="component" value="Chromosome"/>
</dbReference>
<dbReference type="InterPro" id="IPR005802">
    <property type="entry name" value="ADC_synth_comp_1"/>
</dbReference>
<dbReference type="SUPFAM" id="SSF56322">
    <property type="entry name" value="ADC synthase"/>
    <property type="match status" value="1"/>
</dbReference>
<dbReference type="InterPro" id="IPR005801">
    <property type="entry name" value="ADC_synthase"/>
</dbReference>
<dbReference type="EMBL" id="CP016539">
    <property type="protein sequence ID" value="ANU20699.1"/>
    <property type="molecule type" value="Genomic_DNA"/>
</dbReference>
<dbReference type="KEGG" id="ppla:BBI15_10985"/>
<dbReference type="SUPFAM" id="SSF56752">
    <property type="entry name" value="D-aminoacid aminotransferase-like PLP-dependent enzymes"/>
    <property type="match status" value="1"/>
</dbReference>
<dbReference type="Gene3D" id="3.30.470.10">
    <property type="match status" value="1"/>
</dbReference>
<dbReference type="InterPro" id="IPR036038">
    <property type="entry name" value="Aminotransferase-like"/>
</dbReference>
<sequence>MAPYLQFDFAKADGTPETVAFSEPQAVLEAKSLKDVAGVFEQVDRYTSQGYYAAGYVSYEAAPAFHPEMAVRAGAEMPLVWFGIFSETQAPKPVSDAEYEVSAWTLEGSVAEYKNGIRKIRQAIEEGDTYQVNYTERLTAGFKGDAKAFYRQLARNQQADYSAYLDIGRHQILSASPELFFRIDGSRIRTKPMKGTAPRGRTSWEDEAILDVLLESEKERAENLMIVDLLRNDMSRLAKRGTVRVPKLFEAEKYPTVHQLTSTVEAELPEGLRVFDWFQALFPCGSITGAPKVSTMRYIAELEQTPREVYCGAIGYITPEKNAIFNVPIRTVVIDQDKSAARYGVGGGITWDSTSDGEYEELLTKARVLTDQRPEFALLESLKLEDGNYPLAALHFARLKKSAAYFRFALDEEAMAKQLESLASKHATGLFKVRLTLERSGKMELAAQPAAPIEQPIRCALAKSPVDSRNAFLYHKTTNRSIYEQHQQQAADAFSVLLWNDREELTEFTIGNLVAEKDGCFYTPPVSSGLLAGVYREQLLEEGRIETKVLKKDELDTFDAIWFINSVRGWLKVELDEINQTLGKL</sequence>